<dbReference type="PANTHER" id="PTHR37483:SF1">
    <property type="entry name" value="UPF0125 PROTEIN RATB"/>
    <property type="match status" value="1"/>
</dbReference>
<accession>A0A4Z1RGJ3</accession>
<name>A0A4Z1RGJ3_9GAMM</name>
<reference evidence="3 4" key="1">
    <citation type="submission" date="2019-01" db="EMBL/GenBank/DDBJ databases">
        <authorList>
            <person name="Zhang S."/>
        </authorList>
    </citation>
    <scope>NUCLEOTIDE SEQUENCE [LARGE SCALE GENOMIC DNA]</scope>
    <source>
        <strain evidence="3 4">1626</strain>
    </source>
</reference>
<dbReference type="Proteomes" id="UP000298681">
    <property type="component" value="Unassembled WGS sequence"/>
</dbReference>
<dbReference type="Gene3D" id="3.10.20.280">
    <property type="entry name" value="RnfH-like"/>
    <property type="match status" value="1"/>
</dbReference>
<dbReference type="InterPro" id="IPR016155">
    <property type="entry name" value="Mopterin_synth/thiamin_S_b"/>
</dbReference>
<dbReference type="NCBIfam" id="NF002490">
    <property type="entry name" value="PRK01777.1"/>
    <property type="match status" value="1"/>
</dbReference>
<evidence type="ECO:0000313" key="4">
    <source>
        <dbReference type="Proteomes" id="UP000298681"/>
    </source>
</evidence>
<evidence type="ECO:0000256" key="1">
    <source>
        <dbReference type="ARBA" id="ARBA00010645"/>
    </source>
</evidence>
<dbReference type="HAMAP" id="MF_00460">
    <property type="entry name" value="UPF0125_RnfH"/>
    <property type="match status" value="1"/>
</dbReference>
<dbReference type="InterPro" id="IPR005346">
    <property type="entry name" value="RnfH"/>
</dbReference>
<evidence type="ECO:0000313" key="3">
    <source>
        <dbReference type="EMBL" id="TKS55283.1"/>
    </source>
</evidence>
<organism evidence="3 4">
    <name type="scientific">Luteimonas yindakuii</name>
    <dbReference type="NCBI Taxonomy" id="2565782"/>
    <lineage>
        <taxon>Bacteria</taxon>
        <taxon>Pseudomonadati</taxon>
        <taxon>Pseudomonadota</taxon>
        <taxon>Gammaproteobacteria</taxon>
        <taxon>Lysobacterales</taxon>
        <taxon>Lysobacteraceae</taxon>
        <taxon>Luteimonas</taxon>
    </lineage>
</organism>
<sequence length="87" mass="9687">MRVRVVLAWPRRFEEVELRLPAGARVADAIASSGLPLEGIDGQAVFGERVDTGALLNDGDRIELLRPLVADPKDARRRRASERLQQK</sequence>
<dbReference type="InterPro" id="IPR037021">
    <property type="entry name" value="RnfH_sf"/>
</dbReference>
<dbReference type="Pfam" id="PF03658">
    <property type="entry name" value="Ub-RnfH"/>
    <property type="match status" value="1"/>
</dbReference>
<comment type="similarity">
    <text evidence="1 2">Belongs to the UPF0125 (RnfH) family.</text>
</comment>
<dbReference type="SUPFAM" id="SSF54285">
    <property type="entry name" value="MoaD/ThiS"/>
    <property type="match status" value="1"/>
</dbReference>
<proteinExistence type="inferred from homology"/>
<protein>
    <recommendedName>
        <fullName evidence="2">UPF0125 protein E4582_04190</fullName>
    </recommendedName>
</protein>
<gene>
    <name evidence="3" type="ORF">E4582_04190</name>
</gene>
<keyword evidence="4" id="KW-1185">Reference proteome</keyword>
<comment type="caution">
    <text evidence="3">The sequence shown here is derived from an EMBL/GenBank/DDBJ whole genome shotgun (WGS) entry which is preliminary data.</text>
</comment>
<dbReference type="PANTHER" id="PTHR37483">
    <property type="entry name" value="UPF0125 PROTEIN RATB"/>
    <property type="match status" value="1"/>
</dbReference>
<evidence type="ECO:0000256" key="2">
    <source>
        <dbReference type="HAMAP-Rule" id="MF_00460"/>
    </source>
</evidence>
<dbReference type="AlphaFoldDB" id="A0A4Z1RGJ3"/>
<dbReference type="EMBL" id="SPUH01000001">
    <property type="protein sequence ID" value="TKS55283.1"/>
    <property type="molecule type" value="Genomic_DNA"/>
</dbReference>